<accession>A0ABS4Z5L9</accession>
<dbReference type="GO" id="GO:0052618">
    <property type="term" value="F:coenzyme F420-0:L-glutamate ligase activity"/>
    <property type="evidence" value="ECO:0007669"/>
    <property type="project" value="UniProtKB-EC"/>
</dbReference>
<dbReference type="SUPFAM" id="SSF144010">
    <property type="entry name" value="CofE-like"/>
    <property type="match status" value="1"/>
</dbReference>
<dbReference type="EC" id="6.3.2.34" evidence="2"/>
<evidence type="ECO:0000259" key="1">
    <source>
        <dbReference type="Pfam" id="PF01996"/>
    </source>
</evidence>
<proteinExistence type="predicted"/>
<evidence type="ECO:0000313" key="2">
    <source>
        <dbReference type="EMBL" id="MBP2416336.1"/>
    </source>
</evidence>
<feature type="domain" description="Coenzyme F420:L-glutamate ligase-like" evidence="1">
    <location>
        <begin position="73"/>
        <end position="206"/>
    </location>
</feature>
<dbReference type="GO" id="GO:0052619">
    <property type="term" value="F:coenzyme F420-1:gamma-L-glutamate ligase activity"/>
    <property type="evidence" value="ECO:0007669"/>
    <property type="project" value="UniProtKB-EC"/>
</dbReference>
<gene>
    <name evidence="2" type="ORF">JOF54_001258</name>
</gene>
<dbReference type="Proteomes" id="UP000758168">
    <property type="component" value="Unassembled WGS sequence"/>
</dbReference>
<organism evidence="2 3">
    <name type="scientific">Microlunatus capsulatus</name>
    <dbReference type="NCBI Taxonomy" id="99117"/>
    <lineage>
        <taxon>Bacteria</taxon>
        <taxon>Bacillati</taxon>
        <taxon>Actinomycetota</taxon>
        <taxon>Actinomycetes</taxon>
        <taxon>Propionibacteriales</taxon>
        <taxon>Propionibacteriaceae</taxon>
        <taxon>Microlunatus</taxon>
    </lineage>
</organism>
<comment type="caution">
    <text evidence="2">The sequence shown here is derived from an EMBL/GenBank/DDBJ whole genome shotgun (WGS) entry which is preliminary data.</text>
</comment>
<dbReference type="PANTHER" id="PTHR47917">
    <property type="match status" value="1"/>
</dbReference>
<dbReference type="EMBL" id="JAGIOB010000001">
    <property type="protein sequence ID" value="MBP2416336.1"/>
    <property type="molecule type" value="Genomic_DNA"/>
</dbReference>
<evidence type="ECO:0000313" key="3">
    <source>
        <dbReference type="Proteomes" id="UP000758168"/>
    </source>
</evidence>
<dbReference type="Gene3D" id="3.30.1330.100">
    <property type="entry name" value="CofE-like"/>
    <property type="match status" value="2"/>
</dbReference>
<keyword evidence="2" id="KW-0436">Ligase</keyword>
<dbReference type="RefSeq" id="WP_210053979.1">
    <property type="nucleotide sequence ID" value="NZ_BAAAMH010000012.1"/>
</dbReference>
<sequence length="298" mass="30159">MITVFAPDGAGEVVVGTDLADLVLRTVAADPHGPLVDGDVVVVTSKVLSKAAGLARPGADREAAVDEQTVRTVARRGPTRIVRTRHGLTLAAAGVDASNVAAGTVLVLPADPDADAADLLAALAARTGLALAVVVSDTAGRAWREGQTDQAIGAAGLRVLERYAGRQDGYGNDLKVTAMAVADEVAGAADLVKGKLAGRPVAVVRGLGHLVQPVGGPDGTARALVRDPGQDMFSRGAREAVLLAALTATGQPERYEEVVALDEPERTAAVLAGTGPDGEPLGPQAVALVRALLAADLR</sequence>
<dbReference type="InterPro" id="IPR002847">
    <property type="entry name" value="F420-0_gamma-glut_ligase-dom"/>
</dbReference>
<dbReference type="Pfam" id="PF01996">
    <property type="entry name" value="F420_ligase"/>
    <property type="match status" value="1"/>
</dbReference>
<dbReference type="EC" id="6.3.2.31" evidence="2"/>
<protein>
    <submittedName>
        <fullName evidence="2">Coenzyme F420-0:L-glutamate ligase/coenzyme F420-1:gamma-L-glutamate ligase</fullName>
        <ecNumber evidence="2">6.3.2.31</ecNumber>
        <ecNumber evidence="2">6.3.2.34</ecNumber>
    </submittedName>
</protein>
<reference evidence="2 3" key="1">
    <citation type="submission" date="2021-03" db="EMBL/GenBank/DDBJ databases">
        <title>Sequencing the genomes of 1000 actinobacteria strains.</title>
        <authorList>
            <person name="Klenk H.-P."/>
        </authorList>
    </citation>
    <scope>NUCLEOTIDE SEQUENCE [LARGE SCALE GENOMIC DNA]</scope>
    <source>
        <strain evidence="2 3">DSM 12936</strain>
    </source>
</reference>
<dbReference type="PANTHER" id="PTHR47917:SF1">
    <property type="entry name" value="COENZYME F420:L-GLUTAMATE LIGASE"/>
    <property type="match status" value="1"/>
</dbReference>
<keyword evidence="3" id="KW-1185">Reference proteome</keyword>
<name>A0ABS4Z5L9_9ACTN</name>